<reference evidence="2 3" key="1">
    <citation type="journal article" date="2016" name="Mol. Biol. Evol.">
        <title>Comparative Genomics of Early-Diverging Mushroom-Forming Fungi Provides Insights into the Origins of Lignocellulose Decay Capabilities.</title>
        <authorList>
            <person name="Nagy L.G."/>
            <person name="Riley R."/>
            <person name="Tritt A."/>
            <person name="Adam C."/>
            <person name="Daum C."/>
            <person name="Floudas D."/>
            <person name="Sun H."/>
            <person name="Yadav J.S."/>
            <person name="Pangilinan J."/>
            <person name="Larsson K.H."/>
            <person name="Matsuura K."/>
            <person name="Barry K."/>
            <person name="Labutti K."/>
            <person name="Kuo R."/>
            <person name="Ohm R.A."/>
            <person name="Bhattacharya S.S."/>
            <person name="Shirouzu T."/>
            <person name="Yoshinaga Y."/>
            <person name="Martin F.M."/>
            <person name="Grigoriev I.V."/>
            <person name="Hibbett D.S."/>
        </authorList>
    </citation>
    <scope>NUCLEOTIDE SEQUENCE [LARGE SCALE GENOMIC DNA]</scope>
    <source>
        <strain evidence="2 3">HHB12733</strain>
    </source>
</reference>
<gene>
    <name evidence="2" type="ORF">CALCODRAFT_503539</name>
</gene>
<dbReference type="InParanoid" id="A0A165CUH6"/>
<protein>
    <submittedName>
        <fullName evidence="2">Uncharacterized protein</fullName>
    </submittedName>
</protein>
<evidence type="ECO:0000313" key="3">
    <source>
        <dbReference type="Proteomes" id="UP000076842"/>
    </source>
</evidence>
<accession>A0A165CUH6</accession>
<evidence type="ECO:0000313" key="2">
    <source>
        <dbReference type="EMBL" id="KZT51419.1"/>
    </source>
</evidence>
<keyword evidence="1" id="KW-0472">Membrane</keyword>
<evidence type="ECO:0000256" key="1">
    <source>
        <dbReference type="SAM" id="Phobius"/>
    </source>
</evidence>
<dbReference type="Proteomes" id="UP000076842">
    <property type="component" value="Unassembled WGS sequence"/>
</dbReference>
<name>A0A165CUH6_9BASI</name>
<proteinExistence type="predicted"/>
<keyword evidence="1" id="KW-0812">Transmembrane</keyword>
<dbReference type="AlphaFoldDB" id="A0A165CUH6"/>
<dbReference type="EMBL" id="KV424108">
    <property type="protein sequence ID" value="KZT51419.1"/>
    <property type="molecule type" value="Genomic_DNA"/>
</dbReference>
<keyword evidence="1" id="KW-1133">Transmembrane helix</keyword>
<sequence>MVASVSVLWICFLPLELFGTLATWMWRHYRRAASQEEGEIALEGQDEIRVPLTSEKNAGQRASDCSELGVVGEQAV</sequence>
<organism evidence="2 3">
    <name type="scientific">Calocera cornea HHB12733</name>
    <dbReference type="NCBI Taxonomy" id="1353952"/>
    <lineage>
        <taxon>Eukaryota</taxon>
        <taxon>Fungi</taxon>
        <taxon>Dikarya</taxon>
        <taxon>Basidiomycota</taxon>
        <taxon>Agaricomycotina</taxon>
        <taxon>Dacrymycetes</taxon>
        <taxon>Dacrymycetales</taxon>
        <taxon>Dacrymycetaceae</taxon>
        <taxon>Calocera</taxon>
    </lineage>
</organism>
<keyword evidence="3" id="KW-1185">Reference proteome</keyword>
<feature type="transmembrane region" description="Helical" evidence="1">
    <location>
        <begin position="6"/>
        <end position="26"/>
    </location>
</feature>